<dbReference type="AlphaFoldDB" id="K8XGP0"/>
<protein>
    <submittedName>
        <fullName evidence="1">Uncharacterized protein</fullName>
    </submittedName>
</protein>
<accession>K8XGP0</accession>
<proteinExistence type="predicted"/>
<dbReference type="EMBL" id="AJYC02000151">
    <property type="protein sequence ID" value="EKT77462.1"/>
    <property type="molecule type" value="Genomic_DNA"/>
</dbReference>
<sequence length="36" mass="4008">MGLRLELMVQAVTEVVALRYYRALADGGRDTLLVDV</sequence>
<reference evidence="1 2" key="1">
    <citation type="journal article" date="2013" name="Genome Announc.">
        <title>Draft Genome Sequence of Rhodococcus opacus Strain M213 Shows a Diverse Catabolic Potential.</title>
        <authorList>
            <person name="Pathak A."/>
            <person name="Green S.J."/>
            <person name="Ogram A."/>
            <person name="Chauhan A."/>
        </authorList>
    </citation>
    <scope>NUCLEOTIDE SEQUENCE [LARGE SCALE GENOMIC DNA]</scope>
    <source>
        <strain evidence="1 2">M213</strain>
    </source>
</reference>
<organism evidence="1 2">
    <name type="scientific">Rhodococcus opacus M213</name>
    <dbReference type="NCBI Taxonomy" id="1129896"/>
    <lineage>
        <taxon>Bacteria</taxon>
        <taxon>Bacillati</taxon>
        <taxon>Actinomycetota</taxon>
        <taxon>Actinomycetes</taxon>
        <taxon>Mycobacteriales</taxon>
        <taxon>Nocardiaceae</taxon>
        <taxon>Rhodococcus</taxon>
    </lineage>
</organism>
<gene>
    <name evidence="1" type="ORF">WSS_A37497</name>
</gene>
<evidence type="ECO:0000313" key="2">
    <source>
        <dbReference type="Proteomes" id="UP000005951"/>
    </source>
</evidence>
<name>K8XGP0_RHOOP</name>
<comment type="caution">
    <text evidence="1">The sequence shown here is derived from an EMBL/GenBank/DDBJ whole genome shotgun (WGS) entry which is preliminary data.</text>
</comment>
<dbReference type="Proteomes" id="UP000005951">
    <property type="component" value="Unassembled WGS sequence"/>
</dbReference>
<evidence type="ECO:0000313" key="1">
    <source>
        <dbReference type="EMBL" id="EKT77462.1"/>
    </source>
</evidence>